<gene>
    <name evidence="2" type="ORF">F8566_10660</name>
</gene>
<evidence type="ECO:0000256" key="1">
    <source>
        <dbReference type="SAM" id="MobiDB-lite"/>
    </source>
</evidence>
<organism evidence="2 3">
    <name type="scientific">Actinomadura rudentiformis</name>
    <dbReference type="NCBI Taxonomy" id="359158"/>
    <lineage>
        <taxon>Bacteria</taxon>
        <taxon>Bacillati</taxon>
        <taxon>Actinomycetota</taxon>
        <taxon>Actinomycetes</taxon>
        <taxon>Streptosporangiales</taxon>
        <taxon>Thermomonosporaceae</taxon>
        <taxon>Actinomadura</taxon>
    </lineage>
</organism>
<dbReference type="AlphaFoldDB" id="A0A6H9YRC2"/>
<name>A0A6H9YRC2_9ACTN</name>
<sequence length="61" mass="7031">MTAPQKRLPGQSNAEFERRHNANADFIGTQSLHGGGDHSLVIRISQAFFAWRDRRRNRKEP</sequence>
<keyword evidence="3" id="KW-1185">Reference proteome</keyword>
<evidence type="ECO:0000313" key="3">
    <source>
        <dbReference type="Proteomes" id="UP000468735"/>
    </source>
</evidence>
<feature type="region of interest" description="Disordered" evidence="1">
    <location>
        <begin position="1"/>
        <end position="22"/>
    </location>
</feature>
<dbReference type="Proteomes" id="UP000468735">
    <property type="component" value="Unassembled WGS sequence"/>
</dbReference>
<comment type="caution">
    <text evidence="2">The sequence shown here is derived from an EMBL/GenBank/DDBJ whole genome shotgun (WGS) entry which is preliminary data.</text>
</comment>
<protein>
    <submittedName>
        <fullName evidence="2">Uncharacterized protein</fullName>
    </submittedName>
</protein>
<dbReference type="EMBL" id="WBMT01000004">
    <property type="protein sequence ID" value="KAB2350238.1"/>
    <property type="molecule type" value="Genomic_DNA"/>
</dbReference>
<evidence type="ECO:0000313" key="2">
    <source>
        <dbReference type="EMBL" id="KAB2350238.1"/>
    </source>
</evidence>
<reference evidence="2 3" key="1">
    <citation type="submission" date="2019-09" db="EMBL/GenBank/DDBJ databases">
        <title>Actinomadura physcomitrii sp. nov., a novel actinomycete isolated from moss [Physcomitrium sphaericum (Ludw) Fuernr].</title>
        <authorList>
            <person name="Zhuang X."/>
            <person name="Liu C."/>
        </authorList>
    </citation>
    <scope>NUCLEOTIDE SEQUENCE [LARGE SCALE GENOMIC DNA]</scope>
    <source>
        <strain evidence="2 3">HMC1</strain>
    </source>
</reference>
<accession>A0A6H9YRC2</accession>
<dbReference type="RefSeq" id="WP_151559960.1">
    <property type="nucleotide sequence ID" value="NZ_WBMT01000004.1"/>
</dbReference>
<proteinExistence type="predicted"/>
<dbReference type="OrthoDB" id="3483233at2"/>